<dbReference type="EMBL" id="JAJATZ010000008">
    <property type="protein sequence ID" value="MCB5200426.1"/>
    <property type="molecule type" value="Genomic_DNA"/>
</dbReference>
<evidence type="ECO:0000313" key="4">
    <source>
        <dbReference type="Proteomes" id="UP001138961"/>
    </source>
</evidence>
<name>A0ABS8BXF1_9RHOB</name>
<dbReference type="InterPro" id="IPR036709">
    <property type="entry name" value="Autotransporte_beta_dom_sf"/>
</dbReference>
<dbReference type="RefSeq" id="WP_226748952.1">
    <property type="nucleotide sequence ID" value="NZ_JAJATZ010000008.1"/>
</dbReference>
<feature type="region of interest" description="Disordered" evidence="1">
    <location>
        <begin position="724"/>
        <end position="745"/>
    </location>
</feature>
<gene>
    <name evidence="3" type="ORF">LGQ03_14350</name>
</gene>
<protein>
    <submittedName>
        <fullName evidence="3">Autotransporter domain-containing protein</fullName>
    </submittedName>
</protein>
<dbReference type="Proteomes" id="UP001138961">
    <property type="component" value="Unassembled WGS sequence"/>
</dbReference>
<sequence length="1080" mass="109450">MSEFKTRTSMTRGQLLLSVSVVAMGLVSYGRQAEAQVAGCDFDAATGTYTCAGDLGEPLVLDKSGADVNVIVEPSANFPGNGTAIRVTGSTVKIDALPGSNLNGTINATAVTDTPGSDPVIDINVDGAILGSELFNSAISAAAVAGDIRIVTGDGEIRSNSPGASAIAVTRRADVEILQPNTLDLSIEKPVAITRTGDVSITTGSGNVIGGDYAINVDNRSYNLETSRGGRIAIETGSGQLAASKYGIQTYTTGGSVDITVGTGGIGYQGGDQVPTVARSAEPEDVEIAVPEGTMKYGILNRPGQGSSRDNYGAETVTITVVEGSNITAATGIRSNGASHDIEISGDIVARPASRAPTYSGPYGILVGKNIPAFSNSGSEAKVAELPTADGTNTIRITQSGSVDASQGIAAIVSLQNASDITVAGRVVGSDIEAGAAIAIIDDRRDLTLPANRVELQSGYDITGNVYVSGPRTDDVLALGGDGDLSFDIGKIGGDYEGLLVSPKPVGEDFSKEINLQTVPPEPFAMNDMVMITPEEGTSEQFFGFDAFEKIGSGTATLTGSSKLIDNLTVREGTVQLDKTLANRMAIDLIGGRLTGAGGFGSLIARSGTVVSPGSGTGIGTLTSSSNVTFEAGSTFAVNLRADGTSDLIDVGDAARISNAATLAVTAAAGDYNGDDLAWTVLVADEGVDGTFGTVTDNLVDVDFKDVYDGSSVVLTATVAEAAPGGGAGPAPAAPGASDKTNGPASGASAGFSGLKFSDAMANLPTVGSGAVEGTASTRNVATSEFISTKSEPTGISGLTDIDMSTFFSTFAEKSDVEDAGGLSGYDVQSTGIAAGVSFYNSFGDAASYQLNLGLGYSQTNVDTAEGAADSDDLHFGLSGSYAQGALRLSGALGYSASEFDLSRRVGAAVATATTDVKTVSGLVEASYDVAPQMGLTSGARLAPLVRLRGYQATVDGYSETGAGLQNLNVAELDSDAVYAGIGLRYGAVYDALGTTLRPSVTMVYDTMISGEDTNAIGTITGVEGAFDTAVKSGADDLLSLDMNMTYEIEDAVEGFVNLGGSVGDDVNALRAGVGLTIRF</sequence>
<dbReference type="InterPro" id="IPR005546">
    <property type="entry name" value="Autotransporte_beta"/>
</dbReference>
<dbReference type="PROSITE" id="PS51208">
    <property type="entry name" value="AUTOTRANSPORTER"/>
    <property type="match status" value="1"/>
</dbReference>
<feature type="domain" description="Autotransporter" evidence="2">
    <location>
        <begin position="799"/>
        <end position="1080"/>
    </location>
</feature>
<dbReference type="Gene3D" id="2.40.128.130">
    <property type="entry name" value="Autotransporter beta-domain"/>
    <property type="match status" value="1"/>
</dbReference>
<dbReference type="Pfam" id="PF03797">
    <property type="entry name" value="Autotransporter"/>
    <property type="match status" value="1"/>
</dbReference>
<dbReference type="SMART" id="SM00869">
    <property type="entry name" value="Autotransporter"/>
    <property type="match status" value="1"/>
</dbReference>
<comment type="caution">
    <text evidence="3">The sequence shown here is derived from an EMBL/GenBank/DDBJ whole genome shotgun (WGS) entry which is preliminary data.</text>
</comment>
<proteinExistence type="predicted"/>
<evidence type="ECO:0000313" key="3">
    <source>
        <dbReference type="EMBL" id="MCB5200426.1"/>
    </source>
</evidence>
<organism evidence="3 4">
    <name type="scientific">Loktanella gaetbuli</name>
    <dbReference type="NCBI Taxonomy" id="2881335"/>
    <lineage>
        <taxon>Bacteria</taxon>
        <taxon>Pseudomonadati</taxon>
        <taxon>Pseudomonadota</taxon>
        <taxon>Alphaproteobacteria</taxon>
        <taxon>Rhodobacterales</taxon>
        <taxon>Roseobacteraceae</taxon>
        <taxon>Loktanella</taxon>
    </lineage>
</organism>
<dbReference type="SUPFAM" id="SSF103515">
    <property type="entry name" value="Autotransporter"/>
    <property type="match status" value="1"/>
</dbReference>
<evidence type="ECO:0000256" key="1">
    <source>
        <dbReference type="SAM" id="MobiDB-lite"/>
    </source>
</evidence>
<reference evidence="3" key="1">
    <citation type="submission" date="2021-10" db="EMBL/GenBank/DDBJ databases">
        <title>Loktanella gaetbuli sp. nov., isolated from a tidal flat.</title>
        <authorList>
            <person name="Park S."/>
            <person name="Yoon J.-H."/>
        </authorList>
    </citation>
    <scope>NUCLEOTIDE SEQUENCE</scope>
    <source>
        <strain evidence="3">TSTF-M6</strain>
    </source>
</reference>
<accession>A0ABS8BXF1</accession>
<keyword evidence="4" id="KW-1185">Reference proteome</keyword>
<evidence type="ECO:0000259" key="2">
    <source>
        <dbReference type="PROSITE" id="PS51208"/>
    </source>
</evidence>